<sequence length="105" mass="12006">MKLFFFVVILALATVSAFDWRADIYEKIFGKPMPAPVIQNCGENEFFDNSTCSGCDSTCCYPHVCLEACFSPRCICKKGFLRDDKHRCIPEKECPKYLRSSELCK</sequence>
<evidence type="ECO:0000313" key="3">
    <source>
        <dbReference type="Proteomes" id="UP000095287"/>
    </source>
</evidence>
<dbReference type="GO" id="GO:0004867">
    <property type="term" value="F:serine-type endopeptidase inhibitor activity"/>
    <property type="evidence" value="ECO:0007669"/>
    <property type="project" value="UniProtKB-KW"/>
</dbReference>
<evidence type="ECO:0000256" key="2">
    <source>
        <dbReference type="SAM" id="SignalP"/>
    </source>
</evidence>
<keyword evidence="2" id="KW-0732">Signal</keyword>
<dbReference type="Proteomes" id="UP000095287">
    <property type="component" value="Unplaced"/>
</dbReference>
<dbReference type="WBParaSite" id="L893_g13438.t1">
    <property type="protein sequence ID" value="L893_g13438.t1"/>
    <property type="gene ID" value="L893_g13438"/>
</dbReference>
<dbReference type="CDD" id="cd19941">
    <property type="entry name" value="TIL"/>
    <property type="match status" value="1"/>
</dbReference>
<keyword evidence="1" id="KW-0646">Protease inhibitor</keyword>
<evidence type="ECO:0000256" key="1">
    <source>
        <dbReference type="ARBA" id="ARBA00022900"/>
    </source>
</evidence>
<proteinExistence type="predicted"/>
<name>A0A1I7Y771_9BILA</name>
<dbReference type="InterPro" id="IPR036084">
    <property type="entry name" value="Ser_inhib-like_sf"/>
</dbReference>
<dbReference type="Gene3D" id="2.10.25.10">
    <property type="entry name" value="Laminin"/>
    <property type="match status" value="1"/>
</dbReference>
<keyword evidence="1" id="KW-0722">Serine protease inhibitor</keyword>
<dbReference type="AlphaFoldDB" id="A0A1I7Y771"/>
<feature type="signal peptide" evidence="2">
    <location>
        <begin position="1"/>
        <end position="17"/>
    </location>
</feature>
<reference evidence="4" key="1">
    <citation type="submission" date="2016-11" db="UniProtKB">
        <authorList>
            <consortium name="WormBaseParasite"/>
        </authorList>
    </citation>
    <scope>IDENTIFICATION</scope>
</reference>
<organism evidence="3 4">
    <name type="scientific">Steinernema glaseri</name>
    <dbReference type="NCBI Taxonomy" id="37863"/>
    <lineage>
        <taxon>Eukaryota</taxon>
        <taxon>Metazoa</taxon>
        <taxon>Ecdysozoa</taxon>
        <taxon>Nematoda</taxon>
        <taxon>Chromadorea</taxon>
        <taxon>Rhabditida</taxon>
        <taxon>Tylenchina</taxon>
        <taxon>Panagrolaimomorpha</taxon>
        <taxon>Strongyloidoidea</taxon>
        <taxon>Steinernematidae</taxon>
        <taxon>Steinernema</taxon>
    </lineage>
</organism>
<dbReference type="SUPFAM" id="SSF57567">
    <property type="entry name" value="Serine protease inhibitors"/>
    <property type="match status" value="1"/>
</dbReference>
<feature type="chain" id="PRO_5009311905" evidence="2">
    <location>
        <begin position="18"/>
        <end position="105"/>
    </location>
</feature>
<keyword evidence="3" id="KW-1185">Reference proteome</keyword>
<protein>
    <submittedName>
        <fullName evidence="4">TIL domain-containing protein</fullName>
    </submittedName>
</protein>
<accession>A0A1I7Y771</accession>
<evidence type="ECO:0000313" key="4">
    <source>
        <dbReference type="WBParaSite" id="L893_g13438.t1"/>
    </source>
</evidence>